<protein>
    <recommendedName>
        <fullName evidence="3">Transglycosylase</fullName>
    </recommendedName>
</protein>
<dbReference type="Proteomes" id="UP000093954">
    <property type="component" value="Unassembled WGS sequence"/>
</dbReference>
<keyword evidence="2" id="KW-1185">Reference proteome</keyword>
<dbReference type="RefSeq" id="WP_023162452.1">
    <property type="nucleotide sequence ID" value="NZ_LROS01000022.1"/>
</dbReference>
<dbReference type="EMBL" id="LROS01000022">
    <property type="protein sequence ID" value="OBR92828.1"/>
    <property type="molecule type" value="Genomic_DNA"/>
</dbReference>
<accession>A0A1A6AS09</accession>
<evidence type="ECO:0000313" key="2">
    <source>
        <dbReference type="Proteomes" id="UP000093954"/>
    </source>
</evidence>
<reference evidence="1 2" key="1">
    <citation type="journal article" date="2012" name="Front. Microbiol.">
        <title>Draft Genome Sequence of the Virulent Strain 01-B526 of the Fish Pathogen Aeromonas salmonicida.</title>
        <authorList>
            <person name="Charette S.J."/>
            <person name="Brochu F."/>
            <person name="Boyle B."/>
            <person name="Filion G."/>
            <person name="Tanaka K.H."/>
            <person name="Derome N."/>
        </authorList>
    </citation>
    <scope>NUCLEOTIDE SEQUENCE [LARGE SCALE GENOMIC DNA]</scope>
    <source>
        <strain evidence="1 2">P11</strain>
    </source>
</reference>
<dbReference type="AlphaFoldDB" id="A0A1A6AS09"/>
<proteinExistence type="predicted"/>
<organism evidence="1 2">
    <name type="scientific">Clostridium ragsdalei P11</name>
    <dbReference type="NCBI Taxonomy" id="1353534"/>
    <lineage>
        <taxon>Bacteria</taxon>
        <taxon>Bacillati</taxon>
        <taxon>Bacillota</taxon>
        <taxon>Clostridia</taxon>
        <taxon>Eubacteriales</taxon>
        <taxon>Clostridiaceae</taxon>
        <taxon>Clostridium</taxon>
    </lineage>
</organism>
<evidence type="ECO:0008006" key="3">
    <source>
        <dbReference type="Google" id="ProtNLM"/>
    </source>
</evidence>
<comment type="caution">
    <text evidence="1">The sequence shown here is derived from an EMBL/GenBank/DDBJ whole genome shotgun (WGS) entry which is preliminary data.</text>
</comment>
<gene>
    <name evidence="1" type="ORF">CLRAG_21210</name>
</gene>
<evidence type="ECO:0000313" key="1">
    <source>
        <dbReference type="EMBL" id="OBR92828.1"/>
    </source>
</evidence>
<name>A0A1A6AS09_9CLOT</name>
<sequence length="90" mass="10765">MKNTLKGIEVHCDDCGKTFRIEKLETDWVNDSVRRTYFECPHCKKKYTSFYEDAKVRENIKDIQKLQKKMNGIVAQNREIMESLKQKYEA</sequence>
<dbReference type="PATRIC" id="fig|1353534.3.peg.2159"/>